<evidence type="ECO:0000256" key="4">
    <source>
        <dbReference type="ARBA" id="ARBA00004725"/>
    </source>
</evidence>
<evidence type="ECO:0000256" key="3">
    <source>
        <dbReference type="ARBA" id="ARBA00004496"/>
    </source>
</evidence>
<dbReference type="Gene3D" id="2.30.26.10">
    <property type="entry name" value="Dihydroorotate Dehydrogenase A, chain A, domain 2"/>
    <property type="match status" value="1"/>
</dbReference>
<dbReference type="InterPro" id="IPR013785">
    <property type="entry name" value="Aldolase_TIM"/>
</dbReference>
<comment type="similarity">
    <text evidence="5">Belongs to the dihydroorotate dehydrogenase family. Type 1 subfamily.</text>
</comment>
<dbReference type="GO" id="GO:0005737">
    <property type="term" value="C:cytoplasm"/>
    <property type="evidence" value="ECO:0007669"/>
    <property type="project" value="UniProtKB-SubCell"/>
</dbReference>
<dbReference type="Gene3D" id="3.20.20.70">
    <property type="entry name" value="Aldolase class I"/>
    <property type="match status" value="1"/>
</dbReference>
<dbReference type="EC" id="1.3.98.1" evidence="7"/>
<evidence type="ECO:0000256" key="7">
    <source>
        <dbReference type="ARBA" id="ARBA00011911"/>
    </source>
</evidence>
<dbReference type="InterPro" id="IPR033886">
    <property type="entry name" value="DHOD_1A"/>
</dbReference>
<evidence type="ECO:0000313" key="15">
    <source>
        <dbReference type="Proteomes" id="UP000243884"/>
    </source>
</evidence>
<evidence type="ECO:0000259" key="13">
    <source>
        <dbReference type="Pfam" id="PF01180"/>
    </source>
</evidence>
<evidence type="ECO:0000313" key="14">
    <source>
        <dbReference type="EMBL" id="SMC30390.1"/>
    </source>
</evidence>
<evidence type="ECO:0000256" key="6">
    <source>
        <dbReference type="ARBA" id="ARBA00011738"/>
    </source>
</evidence>
<name>A0A1W1Y2E9_9LACT</name>
<dbReference type="NCBIfam" id="NF002702">
    <property type="entry name" value="PRK02506.1"/>
    <property type="match status" value="1"/>
</dbReference>
<gene>
    <name evidence="14" type="ORF">SAMN04487984_0158</name>
</gene>
<evidence type="ECO:0000256" key="2">
    <source>
        <dbReference type="ARBA" id="ARBA00001917"/>
    </source>
</evidence>
<comment type="subcellular location">
    <subcellularLocation>
        <location evidence="3">Cytoplasm</location>
    </subcellularLocation>
</comment>
<dbReference type="PIRSF" id="PIRSF000164">
    <property type="entry name" value="DHO_oxidase"/>
    <property type="match status" value="1"/>
</dbReference>
<keyword evidence="10" id="KW-0288">FMN</keyword>
<dbReference type="FunFam" id="3.20.20.70:FF:000027">
    <property type="entry name" value="Dihydropyrimidine dehydrogenase [NADP(+)]"/>
    <property type="match status" value="1"/>
</dbReference>
<sequence>MALKTKVAGFEFDNCIMNASGVLCSDVTSLEKLDQSAAGTFITKTATIEYREGNVKPRYYKYNIGSINSFGLPNMSIDYYLDAVKQFQEKNPNKTYFLSVTEMGEDKIYDILKIVNDSDFEGLVELNLSCPNVEGKPQVAYDFETTERILTEIFKWFKKPLGIKLPPFFDMSHFDQMADIINQFPIAYVNAINSIGNGLIVHDESVAIKPKQGFGGLGGSIIKPTALANVHAWYQRLNPEISIIGTGGISTGQDAFEHILCGASMVQVGTALGHNGPQLFERITQELEAIMTQKGYSEIDDFRGQLQYL</sequence>
<dbReference type="UniPathway" id="UPA00070"/>
<dbReference type="PROSITE" id="PS00911">
    <property type="entry name" value="DHODEHASE_1"/>
    <property type="match status" value="1"/>
</dbReference>
<dbReference type="GO" id="GO:0044205">
    <property type="term" value="P:'de novo' UMP biosynthetic process"/>
    <property type="evidence" value="ECO:0007669"/>
    <property type="project" value="UniProtKB-UniPathway"/>
</dbReference>
<dbReference type="CDD" id="cd04741">
    <property type="entry name" value="DHOD_1A_like"/>
    <property type="match status" value="1"/>
</dbReference>
<feature type="domain" description="Dihydroorotate dehydrogenase catalytic" evidence="13">
    <location>
        <begin position="3"/>
        <end position="291"/>
    </location>
</feature>
<keyword evidence="11" id="KW-0665">Pyrimidine biosynthesis</keyword>
<dbReference type="EMBL" id="FWXK01000001">
    <property type="protein sequence ID" value="SMC30390.1"/>
    <property type="molecule type" value="Genomic_DNA"/>
</dbReference>
<dbReference type="InterPro" id="IPR050074">
    <property type="entry name" value="DHO_dehydrogenase"/>
</dbReference>
<organism evidence="14 15">
    <name type="scientific">Aerococcus suis</name>
    <dbReference type="NCBI Taxonomy" id="371602"/>
    <lineage>
        <taxon>Bacteria</taxon>
        <taxon>Bacillati</taxon>
        <taxon>Bacillota</taxon>
        <taxon>Bacilli</taxon>
        <taxon>Lactobacillales</taxon>
        <taxon>Aerococcaceae</taxon>
        <taxon>Aerococcus</taxon>
    </lineage>
</organism>
<keyword evidence="12" id="KW-0560">Oxidoreductase</keyword>
<dbReference type="AlphaFoldDB" id="A0A1W1Y2E9"/>
<dbReference type="PROSITE" id="PS00912">
    <property type="entry name" value="DHODEHASE_2"/>
    <property type="match status" value="1"/>
</dbReference>
<evidence type="ECO:0000256" key="8">
    <source>
        <dbReference type="ARBA" id="ARBA00022490"/>
    </source>
</evidence>
<keyword evidence="15" id="KW-1185">Reference proteome</keyword>
<dbReference type="GO" id="GO:1990663">
    <property type="term" value="F:dihydroorotate dehydrogenase (fumarate) activity"/>
    <property type="evidence" value="ECO:0007669"/>
    <property type="project" value="UniProtKB-EC"/>
</dbReference>
<comment type="catalytic activity">
    <reaction evidence="1">
        <text>(S)-dihydroorotate + fumarate = orotate + succinate</text>
        <dbReference type="Rhea" id="RHEA:30059"/>
        <dbReference type="ChEBI" id="CHEBI:29806"/>
        <dbReference type="ChEBI" id="CHEBI:30031"/>
        <dbReference type="ChEBI" id="CHEBI:30839"/>
        <dbReference type="ChEBI" id="CHEBI:30864"/>
        <dbReference type="EC" id="1.3.98.1"/>
    </reaction>
</comment>
<dbReference type="PANTHER" id="PTHR48109:SF1">
    <property type="entry name" value="DIHYDROOROTATE DEHYDROGENASE (FUMARATE)"/>
    <property type="match status" value="1"/>
</dbReference>
<dbReference type="GO" id="GO:0006207">
    <property type="term" value="P:'de novo' pyrimidine nucleobase biosynthetic process"/>
    <property type="evidence" value="ECO:0007669"/>
    <property type="project" value="InterPro"/>
</dbReference>
<dbReference type="SUPFAM" id="SSF51395">
    <property type="entry name" value="FMN-linked oxidoreductases"/>
    <property type="match status" value="1"/>
</dbReference>
<dbReference type="InterPro" id="IPR005720">
    <property type="entry name" value="Dihydroorotate_DH_cat"/>
</dbReference>
<dbReference type="PANTHER" id="PTHR48109">
    <property type="entry name" value="DIHYDROOROTATE DEHYDROGENASE (QUINONE), MITOCHONDRIAL-RELATED"/>
    <property type="match status" value="1"/>
</dbReference>
<protein>
    <recommendedName>
        <fullName evidence="7">dihydroorotate oxidase (fumarate)</fullName>
        <ecNumber evidence="7">1.3.98.1</ecNumber>
    </recommendedName>
</protein>
<comment type="pathway">
    <text evidence="4">Pyrimidine metabolism; UMP biosynthesis via de novo pathway.</text>
</comment>
<proteinExistence type="inferred from homology"/>
<reference evidence="15" key="1">
    <citation type="submission" date="2017-04" db="EMBL/GenBank/DDBJ databases">
        <authorList>
            <person name="Varghese N."/>
            <person name="Submissions S."/>
        </authorList>
    </citation>
    <scope>NUCLEOTIDE SEQUENCE [LARGE SCALE GENOMIC DNA]</scope>
    <source>
        <strain evidence="15">DSM 21500</strain>
    </source>
</reference>
<dbReference type="Pfam" id="PF01180">
    <property type="entry name" value="DHO_dh"/>
    <property type="match status" value="1"/>
</dbReference>
<evidence type="ECO:0000256" key="11">
    <source>
        <dbReference type="ARBA" id="ARBA00022975"/>
    </source>
</evidence>
<dbReference type="InterPro" id="IPR023359">
    <property type="entry name" value="Dihydro_DH_chainA_dom2"/>
</dbReference>
<evidence type="ECO:0000256" key="9">
    <source>
        <dbReference type="ARBA" id="ARBA00022630"/>
    </source>
</evidence>
<evidence type="ECO:0000256" key="5">
    <source>
        <dbReference type="ARBA" id="ARBA00008008"/>
    </source>
</evidence>
<dbReference type="STRING" id="371602.SAMN04487984_0158"/>
<evidence type="ECO:0000256" key="1">
    <source>
        <dbReference type="ARBA" id="ARBA00001694"/>
    </source>
</evidence>
<evidence type="ECO:0000256" key="10">
    <source>
        <dbReference type="ARBA" id="ARBA00022643"/>
    </source>
</evidence>
<comment type="subunit">
    <text evidence="6">Homodimer.</text>
</comment>
<comment type="cofactor">
    <cofactor evidence="2">
        <name>FMN</name>
        <dbReference type="ChEBI" id="CHEBI:58210"/>
    </cofactor>
</comment>
<dbReference type="Proteomes" id="UP000243884">
    <property type="component" value="Unassembled WGS sequence"/>
</dbReference>
<accession>A0A1W1Y2E9</accession>
<evidence type="ECO:0000256" key="12">
    <source>
        <dbReference type="ARBA" id="ARBA00023002"/>
    </source>
</evidence>
<keyword evidence="8" id="KW-0963">Cytoplasm</keyword>
<dbReference type="InterPro" id="IPR001295">
    <property type="entry name" value="Dihydroorotate_DH_CS"/>
</dbReference>
<keyword evidence="9" id="KW-0285">Flavoprotein</keyword>
<dbReference type="InterPro" id="IPR012135">
    <property type="entry name" value="Dihydroorotate_DH_1_2"/>
</dbReference>